<dbReference type="InterPro" id="IPR040182">
    <property type="entry name" value="ATG13"/>
</dbReference>
<dbReference type="GO" id="GO:1990316">
    <property type="term" value="C:Atg1/ULK1 kinase complex"/>
    <property type="evidence" value="ECO:0007669"/>
    <property type="project" value="InterPro"/>
</dbReference>
<proteinExistence type="predicted"/>
<dbReference type="PANTHER" id="PTHR13430:SF15">
    <property type="entry name" value="AUTOPHAGY-RELATED PROTEIN 13B"/>
    <property type="match status" value="1"/>
</dbReference>
<organism evidence="4 5">
    <name type="scientific">Miscanthus lutarioriparius</name>
    <dbReference type="NCBI Taxonomy" id="422564"/>
    <lineage>
        <taxon>Eukaryota</taxon>
        <taxon>Viridiplantae</taxon>
        <taxon>Streptophyta</taxon>
        <taxon>Embryophyta</taxon>
        <taxon>Tracheophyta</taxon>
        <taxon>Spermatophyta</taxon>
        <taxon>Magnoliopsida</taxon>
        <taxon>Liliopsida</taxon>
        <taxon>Poales</taxon>
        <taxon>Poaceae</taxon>
        <taxon>PACMAD clade</taxon>
        <taxon>Panicoideae</taxon>
        <taxon>Andropogonodae</taxon>
        <taxon>Andropogoneae</taxon>
        <taxon>Saccharinae</taxon>
        <taxon>Miscanthus</taxon>
    </lineage>
</organism>
<feature type="domain" description="Autophagy-related protein 13 N-terminal" evidence="3">
    <location>
        <begin position="19"/>
        <end position="181"/>
    </location>
</feature>
<feature type="compositionally biased region" description="Polar residues" evidence="2">
    <location>
        <begin position="348"/>
        <end position="363"/>
    </location>
</feature>
<dbReference type="Proteomes" id="UP000604825">
    <property type="component" value="Unassembled WGS sequence"/>
</dbReference>
<feature type="compositionally biased region" description="Polar residues" evidence="2">
    <location>
        <begin position="266"/>
        <end position="282"/>
    </location>
</feature>
<reference evidence="4" key="1">
    <citation type="submission" date="2020-10" db="EMBL/GenBank/DDBJ databases">
        <authorList>
            <person name="Han B."/>
            <person name="Lu T."/>
            <person name="Zhao Q."/>
            <person name="Huang X."/>
            <person name="Zhao Y."/>
        </authorList>
    </citation>
    <scope>NUCLEOTIDE SEQUENCE</scope>
</reference>
<dbReference type="GO" id="GO:0000407">
    <property type="term" value="C:phagophore assembly site"/>
    <property type="evidence" value="ECO:0007669"/>
    <property type="project" value="TreeGrafter"/>
</dbReference>
<dbReference type="GO" id="GO:0034727">
    <property type="term" value="P:piecemeal microautophagy of the nucleus"/>
    <property type="evidence" value="ECO:0007669"/>
    <property type="project" value="TreeGrafter"/>
</dbReference>
<feature type="region of interest" description="Disordered" evidence="2">
    <location>
        <begin position="544"/>
        <end position="563"/>
    </location>
</feature>
<feature type="region of interest" description="Disordered" evidence="2">
    <location>
        <begin position="238"/>
        <end position="313"/>
    </location>
</feature>
<dbReference type="Pfam" id="PF10033">
    <property type="entry name" value="ATG13"/>
    <property type="match status" value="1"/>
</dbReference>
<dbReference type="EMBL" id="CAJGYO010000009">
    <property type="protein sequence ID" value="CAD6254633.1"/>
    <property type="molecule type" value="Genomic_DNA"/>
</dbReference>
<feature type="region of interest" description="Disordered" evidence="2">
    <location>
        <begin position="482"/>
        <end position="515"/>
    </location>
</feature>
<dbReference type="Gene3D" id="3.30.900.10">
    <property type="entry name" value="HORMA domain"/>
    <property type="match status" value="1"/>
</dbReference>
<dbReference type="GO" id="GO:0034497">
    <property type="term" value="P:protein localization to phagophore assembly site"/>
    <property type="evidence" value="ECO:0007669"/>
    <property type="project" value="TreeGrafter"/>
</dbReference>
<evidence type="ECO:0000313" key="5">
    <source>
        <dbReference type="Proteomes" id="UP000604825"/>
    </source>
</evidence>
<feature type="region of interest" description="Disordered" evidence="2">
    <location>
        <begin position="37"/>
        <end position="58"/>
    </location>
</feature>
<dbReference type="AlphaFoldDB" id="A0A811QBM4"/>
<keyword evidence="1" id="KW-0072">Autophagy</keyword>
<gene>
    <name evidence="4" type="ORF">NCGR_LOCUS38236</name>
</gene>
<protein>
    <recommendedName>
        <fullName evidence="3">Autophagy-related protein 13 N-terminal domain-containing protein</fullName>
    </recommendedName>
</protein>
<sequence length="563" mass="62317">MAAAAAAGVSEPPMVEQVITEFFAKSLHIILESRSPYDSSRNFTRRPSPPSSPLAGSQPRDRWFNLALRDCPAALENFDLWRQSNLEPLVIDIVLLQRDNTRTASVGASRIIERWVIKYETTRSRNVIKNGGKKARSSSSQDHSLYRRAYSGSTVLFRSLYLVVRLLPAYHLFQGLNSSGRILLELAAVPEQSTPMPPELIKDYVGSPTTDFLRKLDSLPSDGIAPACFPVTRRHSCSTEHGVRPSASPFPMSSEPHGHLQPRMPTDNSLTAYSNPHNTSSSGKKRNTVNEECYPSPPLSPSPSHSPSSYPRNPFFRYESAPLSIPTVMAGGGGSRLPPSPRRKDKQQCSSQNENLTHSPNDKSILSKDLVKLSEFQNEKSLQKVLSFGNDDLMYFRGLKLTRTSSKLFIMDELDERELVFAWEDKDTIIDQLRRIDISDREDQGPSQEVGGSLTRSPDAAIGILMRILQNAPGLRERLLLPGPSSPVPQEPSSLQRVVTEEHGSRASSSAGVPSALLRSRTAADALEELNKYKEIKESILNRSKGHPCSTKLLEEKPADGDP</sequence>
<dbReference type="GO" id="GO:0000423">
    <property type="term" value="P:mitophagy"/>
    <property type="evidence" value="ECO:0007669"/>
    <property type="project" value="TreeGrafter"/>
</dbReference>
<accession>A0A811QBM4</accession>
<name>A0A811QBM4_9POAL</name>
<feature type="region of interest" description="Disordered" evidence="2">
    <location>
        <begin position="327"/>
        <end position="363"/>
    </location>
</feature>
<evidence type="ECO:0000313" key="4">
    <source>
        <dbReference type="EMBL" id="CAD6254633.1"/>
    </source>
</evidence>
<evidence type="ECO:0000259" key="3">
    <source>
        <dbReference type="Pfam" id="PF10033"/>
    </source>
</evidence>
<dbReference type="InterPro" id="IPR018731">
    <property type="entry name" value="Atg13_N"/>
</dbReference>
<comment type="caution">
    <text evidence="4">The sequence shown here is derived from an EMBL/GenBank/DDBJ whole genome shotgun (WGS) entry which is preliminary data.</text>
</comment>
<dbReference type="PANTHER" id="PTHR13430">
    <property type="match status" value="1"/>
</dbReference>
<feature type="compositionally biased region" description="Basic and acidic residues" evidence="2">
    <location>
        <begin position="553"/>
        <end position="563"/>
    </location>
</feature>
<feature type="compositionally biased region" description="Low complexity" evidence="2">
    <location>
        <begin position="302"/>
        <end position="311"/>
    </location>
</feature>
<evidence type="ECO:0000256" key="2">
    <source>
        <dbReference type="SAM" id="MobiDB-lite"/>
    </source>
</evidence>
<dbReference type="GO" id="GO:0005829">
    <property type="term" value="C:cytosol"/>
    <property type="evidence" value="ECO:0007669"/>
    <property type="project" value="TreeGrafter"/>
</dbReference>
<dbReference type="InterPro" id="IPR036570">
    <property type="entry name" value="HORMA_dom_sf"/>
</dbReference>
<evidence type="ECO:0000256" key="1">
    <source>
        <dbReference type="ARBA" id="ARBA00023006"/>
    </source>
</evidence>
<keyword evidence="5" id="KW-1185">Reference proteome</keyword>
<dbReference type="OrthoDB" id="70161at2759"/>